<reference evidence="2" key="2">
    <citation type="submission" date="2021-04" db="EMBL/GenBank/DDBJ databases">
        <authorList>
            <person name="Gilroy R."/>
        </authorList>
    </citation>
    <scope>NUCLEOTIDE SEQUENCE</scope>
    <source>
        <strain evidence="2">ChiBcec2-3848</strain>
    </source>
</reference>
<dbReference type="EMBL" id="DWVZ01000036">
    <property type="protein sequence ID" value="HJC62570.1"/>
    <property type="molecule type" value="Genomic_DNA"/>
</dbReference>
<evidence type="ECO:0000313" key="2">
    <source>
        <dbReference type="EMBL" id="HJC62570.1"/>
    </source>
</evidence>
<dbReference type="Proteomes" id="UP000823886">
    <property type="component" value="Unassembled WGS sequence"/>
</dbReference>
<protein>
    <submittedName>
        <fullName evidence="2">BsaA family SipW-dependent biofilm matrix protein</fullName>
    </submittedName>
</protein>
<dbReference type="InterPro" id="IPR023833">
    <property type="entry name" value="Signal_pept_SipW-depend-type"/>
</dbReference>
<dbReference type="Pfam" id="PF12389">
    <property type="entry name" value="Peptidase_M73"/>
    <property type="match status" value="1"/>
</dbReference>
<evidence type="ECO:0000313" key="3">
    <source>
        <dbReference type="Proteomes" id="UP000823886"/>
    </source>
</evidence>
<dbReference type="InterPro" id="IPR022121">
    <property type="entry name" value="Peptidase_M73_camelysin"/>
</dbReference>
<gene>
    <name evidence="2" type="ORF">H9753_02970</name>
</gene>
<comment type="caution">
    <text evidence="2">The sequence shown here is derived from an EMBL/GenBank/DDBJ whole genome shotgun (WGS) entry which is preliminary data.</text>
</comment>
<organism evidence="2 3">
    <name type="scientific">Candidatus Blautia merdavium</name>
    <dbReference type="NCBI Taxonomy" id="2838494"/>
    <lineage>
        <taxon>Bacteria</taxon>
        <taxon>Bacillati</taxon>
        <taxon>Bacillota</taxon>
        <taxon>Clostridia</taxon>
        <taxon>Lachnospirales</taxon>
        <taxon>Lachnospiraceae</taxon>
        <taxon>Blautia</taxon>
    </lineage>
</organism>
<keyword evidence="1" id="KW-0732">Signal</keyword>
<feature type="chain" id="PRO_5039018371" evidence="1">
    <location>
        <begin position="24"/>
        <end position="279"/>
    </location>
</feature>
<dbReference type="AlphaFoldDB" id="A0A9D2PMI8"/>
<dbReference type="InterPro" id="IPR024008">
    <property type="entry name" value="BsaA"/>
</dbReference>
<proteinExistence type="predicted"/>
<dbReference type="NCBIfam" id="TIGR04088">
    <property type="entry name" value="cognate_SipW"/>
    <property type="match status" value="1"/>
</dbReference>
<accession>A0A9D2PMI8</accession>
<reference evidence="2" key="1">
    <citation type="journal article" date="2021" name="PeerJ">
        <title>Extensive microbial diversity within the chicken gut microbiome revealed by metagenomics and culture.</title>
        <authorList>
            <person name="Gilroy R."/>
            <person name="Ravi A."/>
            <person name="Getino M."/>
            <person name="Pursley I."/>
            <person name="Horton D.L."/>
            <person name="Alikhan N.F."/>
            <person name="Baker D."/>
            <person name="Gharbi K."/>
            <person name="Hall N."/>
            <person name="Watson M."/>
            <person name="Adriaenssens E.M."/>
            <person name="Foster-Nyarko E."/>
            <person name="Jarju S."/>
            <person name="Secka A."/>
            <person name="Antonio M."/>
            <person name="Oren A."/>
            <person name="Chaudhuri R.R."/>
            <person name="La Ragione R."/>
            <person name="Hildebrand F."/>
            <person name="Pallen M.J."/>
        </authorList>
    </citation>
    <scope>NUCLEOTIDE SEQUENCE</scope>
    <source>
        <strain evidence="2">ChiBcec2-3848</strain>
    </source>
</reference>
<dbReference type="NCBIfam" id="TIGR04090">
    <property type="entry name" value="exp_by_SipW_IV"/>
    <property type="match status" value="1"/>
</dbReference>
<name>A0A9D2PMI8_9FIRM</name>
<sequence length="279" mass="30551">MKNKKVLAVLGLAVVVAAGGTLAYFNQTHVAENQFDTGNYDTKLVETFNPKDGDDWKPGAEVNKDVEVENTGDVPVVVRAKLDETWSRDGEAVKTITSENDKSAIVVPWQADATDGLVEEDNTVVEKAIGTQWVQGTDGWFYYIDMVAPGTTTEKFLDSVTLKSDVDMGKRDRTYTVTCSKIANPFDLETAGYAYLIQEDGSVDLEGLSDALGLVKGDELKVDYEDKVVEGLEGYSDADYTLTITAEVVQATDEAVDEAFGTEVPYLDLNWELEQEALN</sequence>
<evidence type="ECO:0000256" key="1">
    <source>
        <dbReference type="SAM" id="SignalP"/>
    </source>
</evidence>
<feature type="signal peptide" evidence="1">
    <location>
        <begin position="1"/>
        <end position="23"/>
    </location>
</feature>